<protein>
    <submittedName>
        <fullName evidence="1">Uncharacterized protein</fullName>
    </submittedName>
</protein>
<evidence type="ECO:0000313" key="2">
    <source>
        <dbReference type="Proteomes" id="UP001148737"/>
    </source>
</evidence>
<dbReference type="Proteomes" id="UP001148737">
    <property type="component" value="Unassembled WGS sequence"/>
</dbReference>
<gene>
    <name evidence="1" type="ORF">NLG97_g1719</name>
</gene>
<accession>A0ACC1R734</accession>
<sequence length="554" mass="62899">MVAAAPSPDPMEVSADCIIVGAGFSGCYSLHKLRELGYSAKIIDSGSDYGGVWHSHKYPGALVDTPMPLYQFSLPQVWQGFQFRLKFPDQREMQSYFQHVAEVLDLRRDTIFKHSIIDARYDSQTGLWHLKSDRGLHATGRYVFFATGTTNKAYIPNFPGLERFKGQLVHTHDWPEDLFLGEKKKIALIGQGSTGTQVAQEIAKLDADVTVFVRTPNIAYPLRQGKLSIGETERFKTLYHAYFPLAKTTGWATLSSQPPLHEFREDSPEEHRENWELLWKSGSFDILLGNYLEIPADKTSNAAFYEFWKEKTLPRITNPKKREMLVPDEQPVWLMARRPVMEDDYYEMLDRDNVNLVDLRKSPIKEFTEKGIITEDAAQGTQTLHEFDLVICATGYDSVTGSLYDMNIRDKRGTLLQEKWQDGISTHMGMMVPGMPNAFMLYGPQAPGPLSNGPIFIESQVEMLCDLLVKAKSEGRRNLEVTDKAAANWKKKLYEGYSLTLASQADSWWIGSNIPGKRREPLTWFGGIPAWLQECEASLASWDDFLPDPRTSKL</sequence>
<evidence type="ECO:0000313" key="1">
    <source>
        <dbReference type="EMBL" id="KAJ3497681.1"/>
    </source>
</evidence>
<keyword evidence="2" id="KW-1185">Reference proteome</keyword>
<proteinExistence type="predicted"/>
<comment type="caution">
    <text evidence="1">The sequence shown here is derived from an EMBL/GenBank/DDBJ whole genome shotgun (WGS) entry which is preliminary data.</text>
</comment>
<reference evidence="1" key="1">
    <citation type="submission" date="2022-07" db="EMBL/GenBank/DDBJ databases">
        <title>Genome Sequence of Lecanicillium saksenae.</title>
        <authorList>
            <person name="Buettner E."/>
        </authorList>
    </citation>
    <scope>NUCLEOTIDE SEQUENCE</scope>
    <source>
        <strain evidence="1">VT-O1</strain>
    </source>
</reference>
<dbReference type="EMBL" id="JANAKD010000096">
    <property type="protein sequence ID" value="KAJ3497681.1"/>
    <property type="molecule type" value="Genomic_DNA"/>
</dbReference>
<organism evidence="1 2">
    <name type="scientific">Lecanicillium saksenae</name>
    <dbReference type="NCBI Taxonomy" id="468837"/>
    <lineage>
        <taxon>Eukaryota</taxon>
        <taxon>Fungi</taxon>
        <taxon>Dikarya</taxon>
        <taxon>Ascomycota</taxon>
        <taxon>Pezizomycotina</taxon>
        <taxon>Sordariomycetes</taxon>
        <taxon>Hypocreomycetidae</taxon>
        <taxon>Hypocreales</taxon>
        <taxon>Cordycipitaceae</taxon>
        <taxon>Lecanicillium</taxon>
    </lineage>
</organism>
<name>A0ACC1R734_9HYPO</name>